<gene>
    <name evidence="2" type="ORF">SAMN05216353_101169</name>
</gene>
<dbReference type="EMBL" id="FOOG01000001">
    <property type="protein sequence ID" value="SFF54113.1"/>
    <property type="molecule type" value="Genomic_DNA"/>
</dbReference>
<keyword evidence="1" id="KW-0472">Membrane</keyword>
<evidence type="ECO:0008006" key="4">
    <source>
        <dbReference type="Google" id="ProtNLM"/>
    </source>
</evidence>
<organism evidence="2 3">
    <name type="scientific">Halobacillus alkaliphilus</name>
    <dbReference type="NCBI Taxonomy" id="396056"/>
    <lineage>
        <taxon>Bacteria</taxon>
        <taxon>Bacillati</taxon>
        <taxon>Bacillota</taxon>
        <taxon>Bacilli</taxon>
        <taxon>Bacillales</taxon>
        <taxon>Bacillaceae</taxon>
        <taxon>Halobacillus</taxon>
    </lineage>
</organism>
<evidence type="ECO:0000313" key="3">
    <source>
        <dbReference type="Proteomes" id="UP000198897"/>
    </source>
</evidence>
<name>A0A1I2JJT5_9BACI</name>
<keyword evidence="1" id="KW-0812">Transmembrane</keyword>
<keyword evidence="3" id="KW-1185">Reference proteome</keyword>
<feature type="transmembrane region" description="Helical" evidence="1">
    <location>
        <begin position="19"/>
        <end position="38"/>
    </location>
</feature>
<accession>A0A1I2JJT5</accession>
<evidence type="ECO:0000256" key="1">
    <source>
        <dbReference type="SAM" id="Phobius"/>
    </source>
</evidence>
<dbReference type="AlphaFoldDB" id="A0A1I2JJT5"/>
<dbReference type="Proteomes" id="UP000198897">
    <property type="component" value="Unassembled WGS sequence"/>
</dbReference>
<reference evidence="3" key="1">
    <citation type="submission" date="2016-10" db="EMBL/GenBank/DDBJ databases">
        <authorList>
            <person name="Varghese N."/>
            <person name="Submissions S."/>
        </authorList>
    </citation>
    <scope>NUCLEOTIDE SEQUENCE [LARGE SCALE GENOMIC DNA]</scope>
    <source>
        <strain evidence="3">FP5</strain>
    </source>
</reference>
<evidence type="ECO:0000313" key="2">
    <source>
        <dbReference type="EMBL" id="SFF54113.1"/>
    </source>
</evidence>
<sequence length="131" mass="15290">MVFIRKTFIEPVLNQKGVIFPWVAGIGLLLIFLTISSVQRYQNHVLFNDTYTLSIVRQNLLETAQQHLLIRWNDISPEEDPYYTLTTPNGKAQSTCNRESNESIHCKWEITDYSGNMKSLDTYYKLQQTKN</sequence>
<proteinExistence type="predicted"/>
<protein>
    <recommendedName>
        <fullName evidence="4">Competence protein ComGG</fullName>
    </recommendedName>
</protein>
<keyword evidence="1" id="KW-1133">Transmembrane helix</keyword>